<dbReference type="Proteomes" id="UP000242015">
    <property type="component" value="Unassembled WGS sequence"/>
</dbReference>
<protein>
    <recommendedName>
        <fullName evidence="1">HTH bat-type domain-containing protein</fullName>
    </recommendedName>
</protein>
<dbReference type="Pfam" id="PF04967">
    <property type="entry name" value="HTH_10"/>
    <property type="match status" value="1"/>
</dbReference>
<evidence type="ECO:0000313" key="3">
    <source>
        <dbReference type="Proteomes" id="UP000242015"/>
    </source>
</evidence>
<feature type="domain" description="HTH bat-type" evidence="1">
    <location>
        <begin position="183"/>
        <end position="234"/>
    </location>
</feature>
<sequence length="257" mass="30007">MQHMQSFTPISQIRTLRLLAFRFRHRMDWTKLTKPYTCSFQSLGWYPFKGEFNYEIGLLRWSERRLTPLEFFEKMIGRGVIYSLEQLEQVTKNTYLVGFTGPYANTLREKILEYGVGVYTSNVRDGTQEWTMVIHKTLERGFLDAIRELGCLYDQTSKTPSAQDIYDFMLLDASAMKSLTFLLSDREYDYILRARQLGYFEQRHNARVEDIARILGRNPSTVNRGIRSGINKIVSYITTISGQAGHPYRQTQKEAST</sequence>
<dbReference type="InterPro" id="IPR007050">
    <property type="entry name" value="HTH_bacterioopsin"/>
</dbReference>
<name>A0A2R6CDZ9_9ARCH</name>
<gene>
    <name evidence="2" type="ORF">B9Q04_02660</name>
</gene>
<evidence type="ECO:0000259" key="1">
    <source>
        <dbReference type="Pfam" id="PF04967"/>
    </source>
</evidence>
<evidence type="ECO:0000313" key="2">
    <source>
        <dbReference type="EMBL" id="PSO09006.1"/>
    </source>
</evidence>
<organism evidence="2 3">
    <name type="scientific">Candidatus Marsarchaeota G2 archaeon BE_D</name>
    <dbReference type="NCBI Taxonomy" id="1978158"/>
    <lineage>
        <taxon>Archaea</taxon>
        <taxon>Candidatus Marsarchaeota</taxon>
        <taxon>Candidatus Marsarchaeota group 2</taxon>
    </lineage>
</organism>
<dbReference type="AlphaFoldDB" id="A0A2R6CDZ9"/>
<dbReference type="EMBL" id="NEXF01000031">
    <property type="protein sequence ID" value="PSO09006.1"/>
    <property type="molecule type" value="Genomic_DNA"/>
</dbReference>
<reference evidence="2 3" key="1">
    <citation type="submission" date="2017-04" db="EMBL/GenBank/DDBJ databases">
        <title>Novel microbial lineages endemic to geothermal iron-oxide mats fill important gaps in the evolutionary history of Archaea.</title>
        <authorList>
            <person name="Jay Z.J."/>
            <person name="Beam J.P."/>
            <person name="Dlakic M."/>
            <person name="Rusch D.B."/>
            <person name="Kozubal M.A."/>
            <person name="Inskeep W.P."/>
        </authorList>
    </citation>
    <scope>NUCLEOTIDE SEQUENCE [LARGE SCALE GENOMIC DNA]</scope>
    <source>
        <strain evidence="2">BE_D</strain>
    </source>
</reference>
<comment type="caution">
    <text evidence="2">The sequence shown here is derived from an EMBL/GenBank/DDBJ whole genome shotgun (WGS) entry which is preliminary data.</text>
</comment>
<proteinExistence type="predicted"/>
<accession>A0A2R6CDZ9</accession>